<name>A0ABS1BZK9_9BACT</name>
<comment type="caution">
    <text evidence="2">The sequence shown here is derived from an EMBL/GenBank/DDBJ whole genome shotgun (WGS) entry which is preliminary data.</text>
</comment>
<proteinExistence type="predicted"/>
<accession>A0ABS1BZK9</accession>
<keyword evidence="3" id="KW-1185">Reference proteome</keyword>
<reference evidence="2 3" key="1">
    <citation type="submission" date="2020-12" db="EMBL/GenBank/DDBJ databases">
        <title>Bacterial novel species Adhaeribacter sp. BT258 isolated from soil.</title>
        <authorList>
            <person name="Jung H.-Y."/>
        </authorList>
    </citation>
    <scope>NUCLEOTIDE SEQUENCE [LARGE SCALE GENOMIC DNA]</scope>
    <source>
        <strain evidence="2 3">BT258</strain>
    </source>
</reference>
<dbReference type="Proteomes" id="UP000644147">
    <property type="component" value="Unassembled WGS sequence"/>
</dbReference>
<dbReference type="EMBL" id="JAEHFX010000002">
    <property type="protein sequence ID" value="MBK0402564.1"/>
    <property type="molecule type" value="Genomic_DNA"/>
</dbReference>
<feature type="signal peptide" evidence="1">
    <location>
        <begin position="1"/>
        <end position="23"/>
    </location>
</feature>
<feature type="chain" id="PRO_5046896785" evidence="1">
    <location>
        <begin position="24"/>
        <end position="479"/>
    </location>
</feature>
<organism evidence="2 3">
    <name type="scientific">Adhaeribacter terrigena</name>
    <dbReference type="NCBI Taxonomy" id="2793070"/>
    <lineage>
        <taxon>Bacteria</taxon>
        <taxon>Pseudomonadati</taxon>
        <taxon>Bacteroidota</taxon>
        <taxon>Cytophagia</taxon>
        <taxon>Cytophagales</taxon>
        <taxon>Hymenobacteraceae</taxon>
        <taxon>Adhaeribacter</taxon>
    </lineage>
</organism>
<keyword evidence="1" id="KW-0732">Signal</keyword>
<evidence type="ECO:0000313" key="2">
    <source>
        <dbReference type="EMBL" id="MBK0402564.1"/>
    </source>
</evidence>
<sequence length="479" mass="53811">MLKRLSFLLFFSCLQFSGFSQQAGYDDILFNGRFSLNQNSDKHAGMLYRQRGLEDNNSIFYYSRMDTSLVTTSSVHKLYRRNIALASTGNGHYSAHLFQRVGTDTVRTIILAKNGDIISKKNSYRAYGKPKLITLSKADNDSTFLLVYATKSPRGYVIQKIDLKQSVLWEQKISPEKGAQFLQLLVNKNHIWAIAATKPGTGKVIHTIYCLEGETGNITGQSKLNQATDRRELGAIGFGPEQEIALNGRWFNKTRTSPNKPGQMFFTRISPTGQRLADATGSNAGSMLALQNQKVLWEKLQYTPDGHWHLVGESFKSTSYMGHLLPRMAIGIVTFGYVNMGFSTVRTQDLLHLTLSPAGKLESFHNYRLPVTRYTFPNWIPPYRLAAIAFNQGIFRYRGHFADPFSVIIKTPAEVKLVNTQTNQISTLTALNKDTQEDVFGVLGNKLLIFHGTRKEVGMWHVDLPSEVLPIKAEIPAAK</sequence>
<gene>
    <name evidence="2" type="ORF">I5M27_06175</name>
</gene>
<evidence type="ECO:0000256" key="1">
    <source>
        <dbReference type="SAM" id="SignalP"/>
    </source>
</evidence>
<protein>
    <submittedName>
        <fullName evidence="2">Uncharacterized protein</fullName>
    </submittedName>
</protein>
<evidence type="ECO:0000313" key="3">
    <source>
        <dbReference type="Proteomes" id="UP000644147"/>
    </source>
</evidence>
<dbReference type="RefSeq" id="WP_200505309.1">
    <property type="nucleotide sequence ID" value="NZ_JAEHFX010000002.1"/>
</dbReference>